<sequence length="262" mass="29347">MKLQGVFMIIPLLAVVASGSTIPSTDGYSVQRLEKRGDSDSDIKGSTAKNSRVKLVEESGAKGGAQSQIPDRYPAITKQLKGLDQWRTKLKAEMRVEADDYKKERLAKTSSSLENPHTPQRIVNIYQNPGERPDLLKEIRRLQSGVNEDKKKELLELPSSSKSGRMVKSTFIKNKRKNTMKSLNYLGRTLSGQRRSTQDKSGSMENSNQEPSEEQNQKASGDASNKELPENQAQTAVQNSIMPRVRRVSLDPILKLFKMSRE</sequence>
<keyword evidence="4" id="KW-1185">Reference proteome</keyword>
<evidence type="ECO:0000256" key="2">
    <source>
        <dbReference type="SAM" id="SignalP"/>
    </source>
</evidence>
<evidence type="ECO:0000256" key="1">
    <source>
        <dbReference type="SAM" id="MobiDB-lite"/>
    </source>
</evidence>
<dbReference type="Proteomes" id="UP001648503">
    <property type="component" value="Unassembled WGS sequence"/>
</dbReference>
<feature type="compositionally biased region" description="Polar residues" evidence="1">
    <location>
        <begin position="231"/>
        <end position="241"/>
    </location>
</feature>
<dbReference type="EMBL" id="JAFCIX010000227">
    <property type="protein sequence ID" value="KAH6596449.1"/>
    <property type="molecule type" value="Genomic_DNA"/>
</dbReference>
<keyword evidence="2" id="KW-0732">Signal</keyword>
<organism evidence="3 4">
    <name type="scientific">Batrachochytrium salamandrivorans</name>
    <dbReference type="NCBI Taxonomy" id="1357716"/>
    <lineage>
        <taxon>Eukaryota</taxon>
        <taxon>Fungi</taxon>
        <taxon>Fungi incertae sedis</taxon>
        <taxon>Chytridiomycota</taxon>
        <taxon>Chytridiomycota incertae sedis</taxon>
        <taxon>Chytridiomycetes</taxon>
        <taxon>Rhizophydiales</taxon>
        <taxon>Rhizophydiales incertae sedis</taxon>
        <taxon>Batrachochytrium</taxon>
    </lineage>
</organism>
<accession>A0ABQ8FDL4</accession>
<feature type="compositionally biased region" description="Polar residues" evidence="1">
    <location>
        <begin position="190"/>
        <end position="201"/>
    </location>
</feature>
<evidence type="ECO:0000313" key="3">
    <source>
        <dbReference type="EMBL" id="KAH6596449.1"/>
    </source>
</evidence>
<protein>
    <submittedName>
        <fullName evidence="3">Uncharacterized protein</fullName>
    </submittedName>
</protein>
<proteinExistence type="predicted"/>
<name>A0ABQ8FDL4_9FUNG</name>
<feature type="signal peptide" evidence="2">
    <location>
        <begin position="1"/>
        <end position="19"/>
    </location>
</feature>
<feature type="region of interest" description="Disordered" evidence="1">
    <location>
        <begin position="150"/>
        <end position="242"/>
    </location>
</feature>
<evidence type="ECO:0000313" key="4">
    <source>
        <dbReference type="Proteomes" id="UP001648503"/>
    </source>
</evidence>
<reference evidence="3 4" key="1">
    <citation type="submission" date="2021-02" db="EMBL/GenBank/DDBJ databases">
        <title>Variation within the Batrachochytrium salamandrivorans European outbreak.</title>
        <authorList>
            <person name="Kelly M."/>
            <person name="Pasmans F."/>
            <person name="Shea T.P."/>
            <person name="Munoz J.F."/>
            <person name="Carranza S."/>
            <person name="Cuomo C.A."/>
            <person name="Martel A."/>
        </authorList>
    </citation>
    <scope>NUCLEOTIDE SEQUENCE [LARGE SCALE GENOMIC DNA]</scope>
    <source>
        <strain evidence="3 4">AMFP18/2</strain>
    </source>
</reference>
<comment type="caution">
    <text evidence="3">The sequence shown here is derived from an EMBL/GenBank/DDBJ whole genome shotgun (WGS) entry which is preliminary data.</text>
</comment>
<gene>
    <name evidence="3" type="ORF">BASA50_005153</name>
</gene>
<feature type="chain" id="PRO_5045906833" evidence="2">
    <location>
        <begin position="20"/>
        <end position="262"/>
    </location>
</feature>